<reference evidence="4 5" key="1">
    <citation type="submission" date="2014-02" db="EMBL/GenBank/DDBJ databases">
        <title>Transposable element dynamics among asymbiotic and ectomycorrhizal Amanita fungi.</title>
        <authorList>
            <consortium name="DOE Joint Genome Institute"/>
            <person name="Hess J."/>
            <person name="Skrede I."/>
            <person name="Wolfe B."/>
            <person name="LaButti K."/>
            <person name="Ohm R.A."/>
            <person name="Grigoriev I.V."/>
            <person name="Pringle A."/>
        </authorList>
    </citation>
    <scope>NUCLEOTIDE SEQUENCE [LARGE SCALE GENOMIC DNA]</scope>
    <source>
        <strain evidence="4 5">SKay4041</strain>
    </source>
</reference>
<feature type="compositionally biased region" description="Polar residues" evidence="2">
    <location>
        <begin position="42"/>
        <end position="52"/>
    </location>
</feature>
<accession>A0A2A9NKI0</accession>
<dbReference type="OrthoDB" id="2798624at2759"/>
<name>A0A2A9NKI0_9AGAR</name>
<feature type="chain" id="PRO_5012179751" evidence="3">
    <location>
        <begin position="22"/>
        <end position="490"/>
    </location>
</feature>
<proteinExistence type="predicted"/>
<dbReference type="AlphaFoldDB" id="A0A2A9NKI0"/>
<evidence type="ECO:0000313" key="4">
    <source>
        <dbReference type="EMBL" id="PFH50588.1"/>
    </source>
</evidence>
<feature type="signal peptide" evidence="3">
    <location>
        <begin position="1"/>
        <end position="21"/>
    </location>
</feature>
<keyword evidence="1" id="KW-0175">Coiled coil</keyword>
<feature type="coiled-coil region" evidence="1">
    <location>
        <begin position="104"/>
        <end position="131"/>
    </location>
</feature>
<dbReference type="Proteomes" id="UP000242287">
    <property type="component" value="Unassembled WGS sequence"/>
</dbReference>
<keyword evidence="3" id="KW-0732">Signal</keyword>
<evidence type="ECO:0000256" key="2">
    <source>
        <dbReference type="SAM" id="MobiDB-lite"/>
    </source>
</evidence>
<evidence type="ECO:0000256" key="3">
    <source>
        <dbReference type="SAM" id="SignalP"/>
    </source>
</evidence>
<keyword evidence="5" id="KW-1185">Reference proteome</keyword>
<gene>
    <name evidence="4" type="ORF">AMATHDRAFT_85705</name>
</gene>
<feature type="region of interest" description="Disordered" evidence="2">
    <location>
        <begin position="41"/>
        <end position="60"/>
    </location>
</feature>
<dbReference type="STRING" id="703135.A0A2A9NKI0"/>
<protein>
    <submittedName>
        <fullName evidence="4">Uncharacterized protein</fullName>
    </submittedName>
</protein>
<sequence length="490" mass="52973">MSLFVSFSLFSLSWLSKKLEAPDASLRKSLSAPALLGVLPDQSPQDSSSHFKSISEPSVPSSPVLVSACIVSPPILVDPVIVNQNPVPSPSQPQPGSSTLGAKITGLKQRVSTVEAENAKLKKEVADLKARLYQPGTGVSNVDDNGEQQDEGSRLKNEFEHLKNDYQFFKLKAKNTAEELIRCKTDYDVKRASNIKLMKQLEATRQEMYNKLVVEELKVAQFKCFVSAMIDIKLDESVSKRACRALQSGQSADAALVATIKEASKEGSPWATIIPAIVGDRPPELFLTVKRRADLEKRLSESDKKSERIIARMDTQNNNTDTPSFSSLYPVLVTCCVKEEPEVKIGDDILTLCDTSALIGSPRLQSEPTPNTPEQILFGSISKSVVLTPTDFGPSPVSPGNGSVSSVADAITTVRPYIPGCALRQSDGLTDLNEQHTANPVISGDDSLSSIVSGPAPSLTEDVESTLMSRGMSAFRRPASLTLKVKSLLE</sequence>
<evidence type="ECO:0000256" key="1">
    <source>
        <dbReference type="SAM" id="Coils"/>
    </source>
</evidence>
<dbReference type="EMBL" id="KZ302001">
    <property type="protein sequence ID" value="PFH50588.1"/>
    <property type="molecule type" value="Genomic_DNA"/>
</dbReference>
<evidence type="ECO:0000313" key="5">
    <source>
        <dbReference type="Proteomes" id="UP000242287"/>
    </source>
</evidence>
<organism evidence="4 5">
    <name type="scientific">Amanita thiersii Skay4041</name>
    <dbReference type="NCBI Taxonomy" id="703135"/>
    <lineage>
        <taxon>Eukaryota</taxon>
        <taxon>Fungi</taxon>
        <taxon>Dikarya</taxon>
        <taxon>Basidiomycota</taxon>
        <taxon>Agaricomycotina</taxon>
        <taxon>Agaricomycetes</taxon>
        <taxon>Agaricomycetidae</taxon>
        <taxon>Agaricales</taxon>
        <taxon>Pluteineae</taxon>
        <taxon>Amanitaceae</taxon>
        <taxon>Amanita</taxon>
    </lineage>
</organism>